<protein>
    <submittedName>
        <fullName evidence="1">Uncharacterized protein</fullName>
    </submittedName>
</protein>
<keyword evidence="2" id="KW-1185">Reference proteome</keyword>
<reference evidence="1 2" key="1">
    <citation type="submission" date="2023-05" db="EMBL/GenBank/DDBJ databases">
        <title>B98-5 Cell Line De Novo Hybrid Assembly: An Optical Mapping Approach.</title>
        <authorList>
            <person name="Kananen K."/>
            <person name="Auerbach J.A."/>
            <person name="Kautto E."/>
            <person name="Blachly J.S."/>
        </authorList>
    </citation>
    <scope>NUCLEOTIDE SEQUENCE [LARGE SCALE GENOMIC DNA]</scope>
    <source>
        <strain evidence="1">B95-8</strain>
        <tissue evidence="1">Cell line</tissue>
    </source>
</reference>
<proteinExistence type="predicted"/>
<sequence length="51" mass="5476">MAAVSMRTRLKRVLVGKDAWVSLIISDSSWKAEFSGNSAGVDVTLPGLQAR</sequence>
<accession>A0ABQ9VG11</accession>
<dbReference type="EMBL" id="JASSZA010000006">
    <property type="protein sequence ID" value="KAK2108177.1"/>
    <property type="molecule type" value="Genomic_DNA"/>
</dbReference>
<organism evidence="1 2">
    <name type="scientific">Saguinus oedipus</name>
    <name type="common">Cotton-top tamarin</name>
    <name type="synonym">Oedipomidas oedipus</name>
    <dbReference type="NCBI Taxonomy" id="9490"/>
    <lineage>
        <taxon>Eukaryota</taxon>
        <taxon>Metazoa</taxon>
        <taxon>Chordata</taxon>
        <taxon>Craniata</taxon>
        <taxon>Vertebrata</taxon>
        <taxon>Euteleostomi</taxon>
        <taxon>Mammalia</taxon>
        <taxon>Eutheria</taxon>
        <taxon>Euarchontoglires</taxon>
        <taxon>Primates</taxon>
        <taxon>Haplorrhini</taxon>
        <taxon>Platyrrhini</taxon>
        <taxon>Cebidae</taxon>
        <taxon>Callitrichinae</taxon>
        <taxon>Saguinus</taxon>
    </lineage>
</organism>
<evidence type="ECO:0000313" key="2">
    <source>
        <dbReference type="Proteomes" id="UP001266305"/>
    </source>
</evidence>
<name>A0ABQ9VG11_SAGOE</name>
<dbReference type="Proteomes" id="UP001266305">
    <property type="component" value="Unassembled WGS sequence"/>
</dbReference>
<evidence type="ECO:0000313" key="1">
    <source>
        <dbReference type="EMBL" id="KAK2108177.1"/>
    </source>
</evidence>
<gene>
    <name evidence="1" type="ORF">P7K49_013342</name>
</gene>
<comment type="caution">
    <text evidence="1">The sequence shown here is derived from an EMBL/GenBank/DDBJ whole genome shotgun (WGS) entry which is preliminary data.</text>
</comment>